<feature type="signal peptide" evidence="9">
    <location>
        <begin position="1"/>
        <end position="22"/>
    </location>
</feature>
<keyword evidence="12" id="KW-1185">Reference proteome</keyword>
<evidence type="ECO:0000256" key="3">
    <source>
        <dbReference type="ARBA" id="ARBA00022670"/>
    </source>
</evidence>
<name>R7QQD9_CHOCR</name>
<dbReference type="Gene3D" id="2.40.10.10">
    <property type="entry name" value="Trypsin-like serine proteases"/>
    <property type="match status" value="1"/>
</dbReference>
<dbReference type="InterPro" id="IPR001314">
    <property type="entry name" value="Peptidase_S1A"/>
</dbReference>
<protein>
    <recommendedName>
        <fullName evidence="10">Peptidase S1 domain-containing protein</fullName>
    </recommendedName>
</protein>
<gene>
    <name evidence="11" type="ORF">CHC_T00006673001</name>
</gene>
<keyword evidence="6" id="KW-0720">Serine protease</keyword>
<dbReference type="EMBL" id="HG002054">
    <property type="protein sequence ID" value="CDF39590.1"/>
    <property type="molecule type" value="Genomic_DNA"/>
</dbReference>
<feature type="region of interest" description="Disordered" evidence="7">
    <location>
        <begin position="386"/>
        <end position="451"/>
    </location>
</feature>
<dbReference type="InterPro" id="IPR050127">
    <property type="entry name" value="Serine_Proteases_S1"/>
</dbReference>
<feature type="compositionally biased region" description="Pro residues" evidence="7">
    <location>
        <begin position="431"/>
        <end position="445"/>
    </location>
</feature>
<evidence type="ECO:0000313" key="12">
    <source>
        <dbReference type="Proteomes" id="UP000012073"/>
    </source>
</evidence>
<dbReference type="GO" id="GO:0005615">
    <property type="term" value="C:extracellular space"/>
    <property type="evidence" value="ECO:0007669"/>
    <property type="project" value="TreeGrafter"/>
</dbReference>
<feature type="transmembrane region" description="Helical" evidence="8">
    <location>
        <begin position="355"/>
        <end position="381"/>
    </location>
</feature>
<evidence type="ECO:0000313" key="11">
    <source>
        <dbReference type="EMBL" id="CDF39590.1"/>
    </source>
</evidence>
<dbReference type="PANTHER" id="PTHR24264:SF65">
    <property type="entry name" value="SRCR DOMAIN-CONTAINING PROTEIN"/>
    <property type="match status" value="1"/>
</dbReference>
<keyword evidence="8" id="KW-0812">Transmembrane</keyword>
<dbReference type="FunFam" id="2.40.10.10:FF:000002">
    <property type="entry name" value="Transmembrane protease serine"/>
    <property type="match status" value="1"/>
</dbReference>
<dbReference type="PROSITE" id="PS00135">
    <property type="entry name" value="TRYPSIN_SER"/>
    <property type="match status" value="1"/>
</dbReference>
<dbReference type="GO" id="GO:0004252">
    <property type="term" value="F:serine-type endopeptidase activity"/>
    <property type="evidence" value="ECO:0007669"/>
    <property type="project" value="InterPro"/>
</dbReference>
<evidence type="ECO:0000256" key="1">
    <source>
        <dbReference type="ARBA" id="ARBA00004613"/>
    </source>
</evidence>
<keyword evidence="8" id="KW-1133">Transmembrane helix</keyword>
<dbReference type="InterPro" id="IPR043504">
    <property type="entry name" value="Peptidase_S1_PA_chymotrypsin"/>
</dbReference>
<sequence>MPTPPALRALLLLLLLLPTSLSLSLSLSLSPPPSLCRPRGPRLRFSSLGAPRASFVLPPVCLSRARRALRQLVQCPTVLPQVAATRELTPRIVGGTEPHPSLQSHMVAFVRSSLFVCSGSLISARWAITAAHCNINSDFRVSLGSTHVTDGVTRKVARVFRHPSYNPKRQDSPYDIALVLLDGSAPSSTRFIRVNNNASVPELEAFSRAFGYGQLREKELSAPVLRQVDVPVVPMPVCKDKYSMRSAPLAQELSDELQLCAGRPEGGCDACQGDSGGPLAVFDDEGNLVQIGIVSFGIGCARPNFPGVYTRLSFFQQWMIDTGAEFTRSTDGRVIESQGVNLDESGGFSVAGLNLWQSIAVVVSAGVVGLAFIGFLVYPFVARRSARRPPRDDDHDIDSTDSATPPPSAAHADHGYGHYSVDASQDGSLGPRPPQTAPVPEPMPVYDPMRYEGAPLATHAPSEQHYEGQLMPPYSHPNVPPPYTELDRFPPYMDVQTPAPVYQNTVLESGYATPWSGDGIVRPPSLPETHGDTLGDVPPAPLYPLNNSHTNIRRQ</sequence>
<keyword evidence="9" id="KW-0732">Signal</keyword>
<dbReference type="PROSITE" id="PS00134">
    <property type="entry name" value="TRYPSIN_HIS"/>
    <property type="match status" value="1"/>
</dbReference>
<feature type="chain" id="PRO_5004443502" description="Peptidase S1 domain-containing protein" evidence="9">
    <location>
        <begin position="23"/>
        <end position="555"/>
    </location>
</feature>
<dbReference type="RefSeq" id="XP_005709884.1">
    <property type="nucleotide sequence ID" value="XM_005709827.1"/>
</dbReference>
<dbReference type="PANTHER" id="PTHR24264">
    <property type="entry name" value="TRYPSIN-RELATED"/>
    <property type="match status" value="1"/>
</dbReference>
<dbReference type="KEGG" id="ccp:CHC_T00006673001"/>
<dbReference type="CDD" id="cd00190">
    <property type="entry name" value="Tryp_SPc"/>
    <property type="match status" value="1"/>
</dbReference>
<evidence type="ECO:0000256" key="8">
    <source>
        <dbReference type="SAM" id="Phobius"/>
    </source>
</evidence>
<keyword evidence="5" id="KW-1015">Disulfide bond</keyword>
<dbReference type="AlphaFoldDB" id="R7QQD9"/>
<evidence type="ECO:0000259" key="10">
    <source>
        <dbReference type="PROSITE" id="PS50240"/>
    </source>
</evidence>
<evidence type="ECO:0000256" key="2">
    <source>
        <dbReference type="ARBA" id="ARBA00022525"/>
    </source>
</evidence>
<comment type="subcellular location">
    <subcellularLocation>
        <location evidence="1">Secreted</location>
    </subcellularLocation>
</comment>
<dbReference type="Proteomes" id="UP000012073">
    <property type="component" value="Unassembled WGS sequence"/>
</dbReference>
<evidence type="ECO:0000256" key="5">
    <source>
        <dbReference type="ARBA" id="ARBA00023157"/>
    </source>
</evidence>
<feature type="domain" description="Peptidase S1" evidence="10">
    <location>
        <begin position="92"/>
        <end position="324"/>
    </location>
</feature>
<keyword evidence="2" id="KW-0964">Secreted</keyword>
<dbReference type="Gramene" id="CDF39590">
    <property type="protein sequence ID" value="CDF39590"/>
    <property type="gene ID" value="CHC_T00006673001"/>
</dbReference>
<dbReference type="GO" id="GO:0006508">
    <property type="term" value="P:proteolysis"/>
    <property type="evidence" value="ECO:0007669"/>
    <property type="project" value="UniProtKB-KW"/>
</dbReference>
<dbReference type="SUPFAM" id="SSF50494">
    <property type="entry name" value="Trypsin-like serine proteases"/>
    <property type="match status" value="1"/>
</dbReference>
<dbReference type="STRING" id="2769.R7QQD9"/>
<reference evidence="12" key="1">
    <citation type="journal article" date="2013" name="Proc. Natl. Acad. Sci. U.S.A.">
        <title>Genome structure and metabolic features in the red seaweed Chondrus crispus shed light on evolution of the Archaeplastida.</title>
        <authorList>
            <person name="Collen J."/>
            <person name="Porcel B."/>
            <person name="Carre W."/>
            <person name="Ball S.G."/>
            <person name="Chaparro C."/>
            <person name="Tonon T."/>
            <person name="Barbeyron T."/>
            <person name="Michel G."/>
            <person name="Noel B."/>
            <person name="Valentin K."/>
            <person name="Elias M."/>
            <person name="Artiguenave F."/>
            <person name="Arun A."/>
            <person name="Aury J.M."/>
            <person name="Barbosa-Neto J.F."/>
            <person name="Bothwell J.H."/>
            <person name="Bouget F.Y."/>
            <person name="Brillet L."/>
            <person name="Cabello-Hurtado F."/>
            <person name="Capella-Gutierrez S."/>
            <person name="Charrier B."/>
            <person name="Cladiere L."/>
            <person name="Cock J.M."/>
            <person name="Coelho S.M."/>
            <person name="Colleoni C."/>
            <person name="Czjzek M."/>
            <person name="Da Silva C."/>
            <person name="Delage L."/>
            <person name="Denoeud F."/>
            <person name="Deschamps P."/>
            <person name="Dittami S.M."/>
            <person name="Gabaldon T."/>
            <person name="Gachon C.M."/>
            <person name="Groisillier A."/>
            <person name="Herve C."/>
            <person name="Jabbari K."/>
            <person name="Katinka M."/>
            <person name="Kloareg B."/>
            <person name="Kowalczyk N."/>
            <person name="Labadie K."/>
            <person name="Leblanc C."/>
            <person name="Lopez P.J."/>
            <person name="McLachlan D.H."/>
            <person name="Meslet-Cladiere L."/>
            <person name="Moustafa A."/>
            <person name="Nehr Z."/>
            <person name="Nyvall Collen P."/>
            <person name="Panaud O."/>
            <person name="Partensky F."/>
            <person name="Poulain J."/>
            <person name="Rensing S.A."/>
            <person name="Rousvoal S."/>
            <person name="Samson G."/>
            <person name="Symeonidi A."/>
            <person name="Weissenbach J."/>
            <person name="Zambounis A."/>
            <person name="Wincker P."/>
            <person name="Boyen C."/>
        </authorList>
    </citation>
    <scope>NUCLEOTIDE SEQUENCE [LARGE SCALE GENOMIC DNA]</scope>
    <source>
        <strain evidence="12">cv. Stackhouse</strain>
    </source>
</reference>
<evidence type="ECO:0000256" key="9">
    <source>
        <dbReference type="SAM" id="SignalP"/>
    </source>
</evidence>
<accession>R7QQD9</accession>
<keyword evidence="8" id="KW-0472">Membrane</keyword>
<dbReference type="GeneID" id="17317601"/>
<organism evidence="11 12">
    <name type="scientific">Chondrus crispus</name>
    <name type="common">Carrageen Irish moss</name>
    <name type="synonym">Polymorpha crispa</name>
    <dbReference type="NCBI Taxonomy" id="2769"/>
    <lineage>
        <taxon>Eukaryota</taxon>
        <taxon>Rhodophyta</taxon>
        <taxon>Florideophyceae</taxon>
        <taxon>Rhodymeniophycidae</taxon>
        <taxon>Gigartinales</taxon>
        <taxon>Gigartinaceae</taxon>
        <taxon>Chondrus</taxon>
    </lineage>
</organism>
<dbReference type="InterPro" id="IPR033116">
    <property type="entry name" value="TRYPSIN_SER"/>
</dbReference>
<evidence type="ECO:0000256" key="7">
    <source>
        <dbReference type="SAM" id="MobiDB-lite"/>
    </source>
</evidence>
<dbReference type="SMART" id="SM00020">
    <property type="entry name" value="Tryp_SPc"/>
    <property type="match status" value="1"/>
</dbReference>
<keyword evidence="3 6" id="KW-0645">Protease</keyword>
<dbReference type="PROSITE" id="PS50240">
    <property type="entry name" value="TRYPSIN_DOM"/>
    <property type="match status" value="1"/>
</dbReference>
<dbReference type="InterPro" id="IPR009003">
    <property type="entry name" value="Peptidase_S1_PA"/>
</dbReference>
<proteinExistence type="predicted"/>
<dbReference type="Pfam" id="PF00089">
    <property type="entry name" value="Trypsin"/>
    <property type="match status" value="1"/>
</dbReference>
<evidence type="ECO:0000256" key="6">
    <source>
        <dbReference type="RuleBase" id="RU363034"/>
    </source>
</evidence>
<dbReference type="PRINTS" id="PR00722">
    <property type="entry name" value="CHYMOTRYPSIN"/>
</dbReference>
<keyword evidence="4 6" id="KW-0378">Hydrolase</keyword>
<dbReference type="InterPro" id="IPR001254">
    <property type="entry name" value="Trypsin_dom"/>
</dbReference>
<feature type="compositionally biased region" description="Basic and acidic residues" evidence="7">
    <location>
        <begin position="389"/>
        <end position="398"/>
    </location>
</feature>
<dbReference type="InterPro" id="IPR018114">
    <property type="entry name" value="TRYPSIN_HIS"/>
</dbReference>
<evidence type="ECO:0000256" key="4">
    <source>
        <dbReference type="ARBA" id="ARBA00022801"/>
    </source>
</evidence>
<dbReference type="OrthoDB" id="5726at2759"/>